<dbReference type="SMART" id="SM00226">
    <property type="entry name" value="LMWPc"/>
    <property type="match status" value="1"/>
</dbReference>
<dbReference type="PANTHER" id="PTHR43428:SF1">
    <property type="entry name" value="ARSENATE REDUCTASE"/>
    <property type="match status" value="1"/>
</dbReference>
<dbReference type="RefSeq" id="WP_207008153.1">
    <property type="nucleotide sequence ID" value="NZ_CP022295.1"/>
</dbReference>
<gene>
    <name evidence="3" type="ORF">CFH99_01440</name>
</gene>
<evidence type="ECO:0000259" key="2">
    <source>
        <dbReference type="PROSITE" id="PS50987"/>
    </source>
</evidence>
<dbReference type="Gene3D" id="3.40.50.2300">
    <property type="match status" value="1"/>
</dbReference>
<dbReference type="Proteomes" id="UP000662818">
    <property type="component" value="Chromosome"/>
</dbReference>
<protein>
    <submittedName>
        <fullName evidence="3">ArsR family transcriptional regulator</fullName>
    </submittedName>
</protein>
<dbReference type="EMBL" id="CP022295">
    <property type="protein sequence ID" value="QSR24286.1"/>
    <property type="molecule type" value="Genomic_DNA"/>
</dbReference>
<dbReference type="Gene3D" id="1.10.10.10">
    <property type="entry name" value="Winged helix-like DNA-binding domain superfamily/Winged helix DNA-binding domain"/>
    <property type="match status" value="1"/>
</dbReference>
<dbReference type="InterPro" id="IPR036390">
    <property type="entry name" value="WH_DNA-bd_sf"/>
</dbReference>
<dbReference type="InterPro" id="IPR001845">
    <property type="entry name" value="HTH_ArsR_DNA-bd_dom"/>
</dbReference>
<dbReference type="Pfam" id="PF12840">
    <property type="entry name" value="HTH_20"/>
    <property type="match status" value="1"/>
</dbReference>
<proteinExistence type="predicted"/>
<dbReference type="InterPro" id="IPR036388">
    <property type="entry name" value="WH-like_DNA-bd_sf"/>
</dbReference>
<dbReference type="SMART" id="SM00418">
    <property type="entry name" value="HTH_ARSR"/>
    <property type="match status" value="1"/>
</dbReference>
<evidence type="ECO:0000256" key="1">
    <source>
        <dbReference type="ARBA" id="ARBA00022849"/>
    </source>
</evidence>
<dbReference type="SUPFAM" id="SSF46785">
    <property type="entry name" value="Winged helix' DNA-binding domain"/>
    <property type="match status" value="1"/>
</dbReference>
<reference evidence="3 4" key="1">
    <citation type="submission" date="2017-06" db="EMBL/GenBank/DDBJ databases">
        <title>Complete Genome Sequence of the Soil Carbazole-Degrading Bacterium Nocardioides aromaticivorans IC177.</title>
        <authorList>
            <person name="Vejarano F."/>
            <person name="Suzuki-Minakuchi C."/>
            <person name="Ohtsubo Y."/>
            <person name="Tsuda M."/>
            <person name="Okada K."/>
            <person name="Nojiri H."/>
        </authorList>
    </citation>
    <scope>NUCLEOTIDE SEQUENCE [LARGE SCALE GENOMIC DNA]</scope>
    <source>
        <strain evidence="3 4">IC177</strain>
    </source>
</reference>
<dbReference type="InterPro" id="IPR036196">
    <property type="entry name" value="Ptyr_pPase_sf"/>
</dbReference>
<keyword evidence="4" id="KW-1185">Reference proteome</keyword>
<dbReference type="InterPro" id="IPR011991">
    <property type="entry name" value="ArsR-like_HTH"/>
</dbReference>
<dbReference type="SUPFAM" id="SSF52788">
    <property type="entry name" value="Phosphotyrosine protein phosphatases I"/>
    <property type="match status" value="1"/>
</dbReference>
<dbReference type="CDD" id="cd00090">
    <property type="entry name" value="HTH_ARSR"/>
    <property type="match status" value="1"/>
</dbReference>
<evidence type="ECO:0000313" key="4">
    <source>
        <dbReference type="Proteomes" id="UP000662818"/>
    </source>
</evidence>
<organism evidence="3 4">
    <name type="scientific">Nocardioides aromaticivorans</name>
    <dbReference type="NCBI Taxonomy" id="200618"/>
    <lineage>
        <taxon>Bacteria</taxon>
        <taxon>Bacillati</taxon>
        <taxon>Actinomycetota</taxon>
        <taxon>Actinomycetes</taxon>
        <taxon>Propionibacteriales</taxon>
        <taxon>Nocardioidaceae</taxon>
        <taxon>Nocardioides</taxon>
    </lineage>
</organism>
<dbReference type="Pfam" id="PF01451">
    <property type="entry name" value="LMWPc"/>
    <property type="match status" value="1"/>
</dbReference>
<feature type="domain" description="HTH arsR-type" evidence="2">
    <location>
        <begin position="4"/>
        <end position="101"/>
    </location>
</feature>
<name>A0ABX7PEP5_9ACTN</name>
<dbReference type="PANTHER" id="PTHR43428">
    <property type="entry name" value="ARSENATE REDUCTASE"/>
    <property type="match status" value="1"/>
</dbReference>
<dbReference type="PRINTS" id="PR00778">
    <property type="entry name" value="HTHARSR"/>
</dbReference>
<dbReference type="InterPro" id="IPR023485">
    <property type="entry name" value="Ptyr_pPase"/>
</dbReference>
<dbReference type="PROSITE" id="PS50987">
    <property type="entry name" value="HTH_ARSR_2"/>
    <property type="match status" value="1"/>
</dbReference>
<evidence type="ECO:0000313" key="3">
    <source>
        <dbReference type="EMBL" id="QSR24286.1"/>
    </source>
</evidence>
<accession>A0ABX7PEP5</accession>
<keyword evidence="1" id="KW-0059">Arsenical resistance</keyword>
<sequence length="236" mass="25052">MNAERTATLQQRAAVYAALADPTRLQVVDVLTVGDAASSELSSRLGTPSNLLAHHLKILEAAGVVERRRSEGDRRRSYWRLVHGVVGPLVGTLACPLAGPALEAPGRIVFVCTANTARSHLAAALWRAASDIPVTSAGTHPGDRIARGALATAGRHGLDLPDIAPRRLDEIGRPPRGGDLLITVCDRAHEDLAGADDLHWSVPDPAAGGTRAAFDRVHDELADRIRVTTPLLRRAS</sequence>